<keyword evidence="10" id="KW-1185">Reference proteome</keyword>
<evidence type="ECO:0000256" key="5">
    <source>
        <dbReference type="SAM" id="MobiDB-lite"/>
    </source>
</evidence>
<feature type="compositionally biased region" description="Basic and acidic residues" evidence="5">
    <location>
        <begin position="323"/>
        <end position="347"/>
    </location>
</feature>
<dbReference type="CDD" id="cd00167">
    <property type="entry name" value="SANT"/>
    <property type="match status" value="1"/>
</dbReference>
<evidence type="ECO:0000259" key="7">
    <source>
        <dbReference type="PROSITE" id="PS51293"/>
    </source>
</evidence>
<feature type="compositionally biased region" description="Basic and acidic residues" evidence="5">
    <location>
        <begin position="291"/>
        <end position="311"/>
    </location>
</feature>
<keyword evidence="3" id="KW-0804">Transcription</keyword>
<feature type="region of interest" description="Disordered" evidence="5">
    <location>
        <begin position="272"/>
        <end position="434"/>
    </location>
</feature>
<evidence type="ECO:0000256" key="1">
    <source>
        <dbReference type="ARBA" id="ARBA00023015"/>
    </source>
</evidence>
<sequence length="563" mass="60940">MAKTDFILMDSSEVSGASGTSWTDEETLLLLEGLEIFGGKWAEIAEHVATKTKTQCMLHFLQMQIEDRFHDAEDINQNIPGNTEQVTTEKGIAETSEKMDAEDKAEGKDTADEKASEKLEGNCEGTKTEDASVVENKDAQISVSKDSAASPNIEEPKQSSDEQPTVKENSADVDTSGEKLSNVAIDILKSAFEAAGHSPEYEGSFADSGNPVMALAAFLAGLVEDDSATTSCRSSLKAISEVSPALQLISRHCFILEEPPNDLKDICVSVSNKNTDGDQTKDEEITQNSVDTEKKENNENKDNSLSAEKHNNSSISQNNNQESDGKSASRDDCPVKEAKTNDAKESGDSTATADKSATDNTKGSNIGASNPKQVNNKPNVEVETPDDSSLKGKDRPNKTEDAVATPATQQEDKQSETLENGNMGEPNEEKGSIVTVNQNDSITRLKRAAATAISAAAVKAKFLGDQEEYQVRRLTALMIEKLFQKIEVKMSLFAEIEQVVLRTREYTEKTRKKLLLERNAIIAARMGALPSRPNQPGVAGHRLPPGYGNPAVRPPNAMPRQSS</sequence>
<feature type="compositionally biased region" description="Polar residues" evidence="5">
    <location>
        <begin position="139"/>
        <end position="150"/>
    </location>
</feature>
<evidence type="ECO:0000256" key="4">
    <source>
        <dbReference type="ARBA" id="ARBA00023242"/>
    </source>
</evidence>
<dbReference type="GO" id="GO:0003677">
    <property type="term" value="F:DNA binding"/>
    <property type="evidence" value="ECO:0007669"/>
    <property type="project" value="UniProtKB-KW"/>
</dbReference>
<dbReference type="InterPro" id="IPR017884">
    <property type="entry name" value="SANT_dom"/>
</dbReference>
<feature type="domain" description="Myb-like" evidence="6">
    <location>
        <begin position="21"/>
        <end position="64"/>
    </location>
</feature>
<dbReference type="PROSITE" id="PS51293">
    <property type="entry name" value="SANT"/>
    <property type="match status" value="1"/>
</dbReference>
<feature type="compositionally biased region" description="Low complexity" evidence="5">
    <location>
        <begin position="312"/>
        <end position="322"/>
    </location>
</feature>
<dbReference type="InterPro" id="IPR017930">
    <property type="entry name" value="Myb_dom"/>
</dbReference>
<dbReference type="PANTHER" id="PTHR12802:SF41">
    <property type="entry name" value="BRAHMA ASSOCIATED PROTEIN 155 KDA"/>
    <property type="match status" value="1"/>
</dbReference>
<dbReference type="Pfam" id="PF00249">
    <property type="entry name" value="Myb_DNA-binding"/>
    <property type="match status" value="1"/>
</dbReference>
<feature type="domain" description="HTH myb-type" evidence="8">
    <location>
        <begin position="21"/>
        <end position="68"/>
    </location>
</feature>
<feature type="compositionally biased region" description="Basic and acidic residues" evidence="5">
    <location>
        <begin position="275"/>
        <end position="284"/>
    </location>
</feature>
<comment type="caution">
    <text evidence="9">The sequence shown here is derived from an EMBL/GenBank/DDBJ whole genome shotgun (WGS) entry which is preliminary data.</text>
</comment>
<gene>
    <name evidence="9" type="ORF">PVAP13_9NG127400</name>
</gene>
<reference evidence="9" key="1">
    <citation type="submission" date="2020-05" db="EMBL/GenBank/DDBJ databases">
        <title>WGS assembly of Panicum virgatum.</title>
        <authorList>
            <person name="Lovell J.T."/>
            <person name="Jenkins J."/>
            <person name="Shu S."/>
            <person name="Juenger T.E."/>
            <person name="Schmutz J."/>
        </authorList>
    </citation>
    <scope>NUCLEOTIDE SEQUENCE</scope>
    <source>
        <strain evidence="9">AP13</strain>
    </source>
</reference>
<keyword evidence="1" id="KW-0805">Transcription regulation</keyword>
<feature type="compositionally biased region" description="Basic and acidic residues" evidence="5">
    <location>
        <begin position="388"/>
        <end position="401"/>
    </location>
</feature>
<evidence type="ECO:0000259" key="6">
    <source>
        <dbReference type="PROSITE" id="PS50090"/>
    </source>
</evidence>
<feature type="compositionally biased region" description="Polar residues" evidence="5">
    <location>
        <begin position="76"/>
        <end position="88"/>
    </location>
</feature>
<dbReference type="EMBL" id="CM029054">
    <property type="protein sequence ID" value="KAG2535622.1"/>
    <property type="molecule type" value="Genomic_DNA"/>
</dbReference>
<dbReference type="Gene3D" id="1.10.10.60">
    <property type="entry name" value="Homeodomain-like"/>
    <property type="match status" value="1"/>
</dbReference>
<dbReference type="SMART" id="SM00717">
    <property type="entry name" value="SANT"/>
    <property type="match status" value="1"/>
</dbReference>
<evidence type="ECO:0000256" key="2">
    <source>
        <dbReference type="ARBA" id="ARBA00023125"/>
    </source>
</evidence>
<keyword evidence="4" id="KW-0539">Nucleus</keyword>
<dbReference type="InterPro" id="IPR009057">
    <property type="entry name" value="Homeodomain-like_sf"/>
</dbReference>
<feature type="region of interest" description="Disordered" evidence="5">
    <location>
        <begin position="76"/>
        <end position="178"/>
    </location>
</feature>
<dbReference type="GO" id="GO:0005634">
    <property type="term" value="C:nucleus"/>
    <property type="evidence" value="ECO:0007669"/>
    <property type="project" value="UniProtKB-ARBA"/>
</dbReference>
<accession>A0A8T0MHR4</accession>
<dbReference type="PROSITE" id="PS51294">
    <property type="entry name" value="HTH_MYB"/>
    <property type="match status" value="1"/>
</dbReference>
<evidence type="ECO:0000256" key="3">
    <source>
        <dbReference type="ARBA" id="ARBA00023163"/>
    </source>
</evidence>
<organism evidence="9 10">
    <name type="scientific">Panicum virgatum</name>
    <name type="common">Blackwell switchgrass</name>
    <dbReference type="NCBI Taxonomy" id="38727"/>
    <lineage>
        <taxon>Eukaryota</taxon>
        <taxon>Viridiplantae</taxon>
        <taxon>Streptophyta</taxon>
        <taxon>Embryophyta</taxon>
        <taxon>Tracheophyta</taxon>
        <taxon>Spermatophyta</taxon>
        <taxon>Magnoliopsida</taxon>
        <taxon>Liliopsida</taxon>
        <taxon>Poales</taxon>
        <taxon>Poaceae</taxon>
        <taxon>PACMAD clade</taxon>
        <taxon>Panicoideae</taxon>
        <taxon>Panicodae</taxon>
        <taxon>Paniceae</taxon>
        <taxon>Panicinae</taxon>
        <taxon>Panicum</taxon>
        <taxon>Panicum sect. Hiantes</taxon>
    </lineage>
</organism>
<keyword evidence="2" id="KW-0238">DNA-binding</keyword>
<feature type="compositionally biased region" description="Basic and acidic residues" evidence="5">
    <location>
        <begin position="91"/>
        <end position="138"/>
    </location>
</feature>
<dbReference type="AlphaFoldDB" id="A0A8T0MHR4"/>
<name>A0A8T0MHR4_PANVG</name>
<dbReference type="InterPro" id="IPR032451">
    <property type="entry name" value="SMARCC_C"/>
</dbReference>
<feature type="domain" description="SANT" evidence="7">
    <location>
        <begin position="17"/>
        <end position="68"/>
    </location>
</feature>
<dbReference type="PROSITE" id="PS50090">
    <property type="entry name" value="MYB_LIKE"/>
    <property type="match status" value="1"/>
</dbReference>
<dbReference type="Proteomes" id="UP000823388">
    <property type="component" value="Chromosome 9N"/>
</dbReference>
<evidence type="ECO:0000313" key="9">
    <source>
        <dbReference type="EMBL" id="KAG2535622.1"/>
    </source>
</evidence>
<proteinExistence type="predicted"/>
<dbReference type="SUPFAM" id="SSF46689">
    <property type="entry name" value="Homeodomain-like"/>
    <property type="match status" value="1"/>
</dbReference>
<protein>
    <recommendedName>
        <fullName evidence="11">SWI/SNF complex subunit SWI3D</fullName>
    </recommendedName>
</protein>
<evidence type="ECO:0008006" key="11">
    <source>
        <dbReference type="Google" id="ProtNLM"/>
    </source>
</evidence>
<dbReference type="FunFam" id="1.10.10.60:FF:000014">
    <property type="entry name" value="SWI/SNF complex subunit SMARCC2 isoform C"/>
    <property type="match status" value="1"/>
</dbReference>
<dbReference type="Pfam" id="PF16495">
    <property type="entry name" value="SWIRM-assoc_1"/>
    <property type="match status" value="1"/>
</dbReference>
<feature type="compositionally biased region" description="Polar residues" evidence="5">
    <location>
        <begin position="348"/>
        <end position="378"/>
    </location>
</feature>
<dbReference type="InterPro" id="IPR001005">
    <property type="entry name" value="SANT/Myb"/>
</dbReference>
<evidence type="ECO:0000313" key="10">
    <source>
        <dbReference type="Proteomes" id="UP000823388"/>
    </source>
</evidence>
<feature type="region of interest" description="Disordered" evidence="5">
    <location>
        <begin position="531"/>
        <end position="563"/>
    </location>
</feature>
<dbReference type="PANTHER" id="PTHR12802">
    <property type="entry name" value="SWI/SNF COMPLEX-RELATED"/>
    <property type="match status" value="1"/>
</dbReference>
<evidence type="ECO:0000259" key="8">
    <source>
        <dbReference type="PROSITE" id="PS51294"/>
    </source>
</evidence>